<evidence type="ECO:0000313" key="2">
    <source>
        <dbReference type="Proteomes" id="UP000316726"/>
    </source>
</evidence>
<dbReference type="PANTHER" id="PTHR36052:SF1">
    <property type="entry name" value="EXCITATORY AMINO ACID TRANSPORTER"/>
    <property type="match status" value="1"/>
</dbReference>
<name>A0A5B8MVB2_9CHLO</name>
<dbReference type="PANTHER" id="PTHR36052">
    <property type="entry name" value="EXCITATORY AMINO ACID TRANSPORTER"/>
    <property type="match status" value="1"/>
</dbReference>
<sequence length="70" mass="7620">MGASAALFGGALGFMTQVYSNAVRRLPVLRKPWEHGIAGLVGAGFGVGVINMEERLRVYIEEQTQARSRK</sequence>
<proteinExistence type="predicted"/>
<gene>
    <name evidence="1" type="ORF">A3770_14p72460</name>
</gene>
<dbReference type="Proteomes" id="UP000316726">
    <property type="component" value="Chromosome 14"/>
</dbReference>
<organism evidence="1 2">
    <name type="scientific">Chloropicon primus</name>
    <dbReference type="NCBI Taxonomy" id="1764295"/>
    <lineage>
        <taxon>Eukaryota</taxon>
        <taxon>Viridiplantae</taxon>
        <taxon>Chlorophyta</taxon>
        <taxon>Chloropicophyceae</taxon>
        <taxon>Chloropicales</taxon>
        <taxon>Chloropicaceae</taxon>
        <taxon>Chloropicon</taxon>
    </lineage>
</organism>
<keyword evidence="2" id="KW-1185">Reference proteome</keyword>
<evidence type="ECO:0000313" key="1">
    <source>
        <dbReference type="EMBL" id="QDZ24728.1"/>
    </source>
</evidence>
<dbReference type="EMBL" id="CP031047">
    <property type="protein sequence ID" value="QDZ24728.1"/>
    <property type="molecule type" value="Genomic_DNA"/>
</dbReference>
<dbReference type="AlphaFoldDB" id="A0A5B8MVB2"/>
<reference evidence="1 2" key="1">
    <citation type="submission" date="2018-07" db="EMBL/GenBank/DDBJ databases">
        <title>The complete nuclear genome of the prasinophyte Chloropicon primus (CCMP1205).</title>
        <authorList>
            <person name="Pombert J.-F."/>
            <person name="Otis C."/>
            <person name="Turmel M."/>
            <person name="Lemieux C."/>
        </authorList>
    </citation>
    <scope>NUCLEOTIDE SEQUENCE [LARGE SCALE GENOMIC DNA]</scope>
    <source>
        <strain evidence="1 2">CCMP1205</strain>
    </source>
</reference>
<accession>A0A5B8MVB2</accession>
<protein>
    <submittedName>
        <fullName evidence="1">Uncharacterized protein</fullName>
    </submittedName>
</protein>
<dbReference type="STRING" id="1764295.A0A5B8MVB2"/>